<dbReference type="GO" id="GO:0031956">
    <property type="term" value="F:medium-chain fatty acid-CoA ligase activity"/>
    <property type="evidence" value="ECO:0007669"/>
    <property type="project" value="TreeGrafter"/>
</dbReference>
<dbReference type="Gene3D" id="3.40.50.12780">
    <property type="entry name" value="N-terminal domain of ligase-like"/>
    <property type="match status" value="1"/>
</dbReference>
<dbReference type="SMART" id="SM00823">
    <property type="entry name" value="PKS_PP"/>
    <property type="match status" value="1"/>
</dbReference>
<dbReference type="InterPro" id="IPR042099">
    <property type="entry name" value="ANL_N_sf"/>
</dbReference>
<feature type="transmembrane region" description="Helical" evidence="4">
    <location>
        <begin position="1207"/>
        <end position="1231"/>
    </location>
</feature>
<dbReference type="PROSITE" id="PS50075">
    <property type="entry name" value="CARRIER"/>
    <property type="match status" value="1"/>
</dbReference>
<feature type="compositionally biased region" description="Low complexity" evidence="3">
    <location>
        <begin position="1464"/>
        <end position="1474"/>
    </location>
</feature>
<dbReference type="InterPro" id="IPR000873">
    <property type="entry name" value="AMP-dep_synth/lig_dom"/>
</dbReference>
<evidence type="ECO:0000256" key="4">
    <source>
        <dbReference type="SAM" id="Phobius"/>
    </source>
</evidence>
<dbReference type="InterPro" id="IPR009081">
    <property type="entry name" value="PP-bd_ACP"/>
</dbReference>
<evidence type="ECO:0000313" key="6">
    <source>
        <dbReference type="EMBL" id="KJZ71459.1"/>
    </source>
</evidence>
<name>A0A0F8A399_9HYPO</name>
<dbReference type="Pfam" id="PF00550">
    <property type="entry name" value="PP-binding"/>
    <property type="match status" value="1"/>
</dbReference>
<dbReference type="Pfam" id="PF00501">
    <property type="entry name" value="AMP-binding"/>
    <property type="match status" value="1"/>
</dbReference>
<accession>A0A0F8A399</accession>
<dbReference type="SUPFAM" id="SSF56801">
    <property type="entry name" value="Acetyl-CoA synthetase-like"/>
    <property type="match status" value="1"/>
</dbReference>
<dbReference type="OrthoDB" id="3633556at2759"/>
<evidence type="ECO:0000256" key="1">
    <source>
        <dbReference type="ARBA" id="ARBA00022450"/>
    </source>
</evidence>
<evidence type="ECO:0000259" key="5">
    <source>
        <dbReference type="PROSITE" id="PS50075"/>
    </source>
</evidence>
<dbReference type="Gene3D" id="2.160.10.10">
    <property type="entry name" value="Hexapeptide repeat proteins"/>
    <property type="match status" value="1"/>
</dbReference>
<keyword evidence="2" id="KW-0597">Phosphoprotein</keyword>
<feature type="transmembrane region" description="Helical" evidence="4">
    <location>
        <begin position="1497"/>
        <end position="1518"/>
    </location>
</feature>
<dbReference type="SUPFAM" id="SSF47336">
    <property type="entry name" value="ACP-like"/>
    <property type="match status" value="1"/>
</dbReference>
<dbReference type="EMBL" id="KQ030573">
    <property type="protein sequence ID" value="KJZ71459.1"/>
    <property type="molecule type" value="Genomic_DNA"/>
</dbReference>
<dbReference type="GO" id="GO:0031177">
    <property type="term" value="F:phosphopantetheine binding"/>
    <property type="evidence" value="ECO:0007669"/>
    <property type="project" value="InterPro"/>
</dbReference>
<feature type="domain" description="Carrier" evidence="5">
    <location>
        <begin position="827"/>
        <end position="901"/>
    </location>
</feature>
<gene>
    <name evidence="6" type="ORF">HIM_09145</name>
</gene>
<dbReference type="PANTHER" id="PTHR43201:SF10">
    <property type="entry name" value="CARRIER DOMAIN-CONTAINING PROTEIN"/>
    <property type="match status" value="1"/>
</dbReference>
<dbReference type="PANTHER" id="PTHR43201">
    <property type="entry name" value="ACYL-COA SYNTHETASE"/>
    <property type="match status" value="1"/>
</dbReference>
<evidence type="ECO:0000313" key="7">
    <source>
        <dbReference type="Proteomes" id="UP000054481"/>
    </source>
</evidence>
<feature type="transmembrane region" description="Helical" evidence="4">
    <location>
        <begin position="1164"/>
        <end position="1184"/>
    </location>
</feature>
<dbReference type="Gene3D" id="1.10.1200.10">
    <property type="entry name" value="ACP-like"/>
    <property type="match status" value="1"/>
</dbReference>
<protein>
    <recommendedName>
        <fullName evidence="5">Carrier domain-containing protein</fullName>
    </recommendedName>
</protein>
<keyword evidence="7" id="KW-1185">Reference proteome</keyword>
<reference evidence="6 7" key="1">
    <citation type="journal article" date="2014" name="Genome Biol. Evol.">
        <title>Comparative genomics and transcriptomics analyses reveal divergent lifestyle features of nematode endoparasitic fungus Hirsutella minnesotensis.</title>
        <authorList>
            <person name="Lai Y."/>
            <person name="Liu K."/>
            <person name="Zhang X."/>
            <person name="Zhang X."/>
            <person name="Li K."/>
            <person name="Wang N."/>
            <person name="Shu C."/>
            <person name="Wu Y."/>
            <person name="Wang C."/>
            <person name="Bushley K.E."/>
            <person name="Xiang M."/>
            <person name="Liu X."/>
        </authorList>
    </citation>
    <scope>NUCLEOTIDE SEQUENCE [LARGE SCALE GENOMIC DNA]</scope>
    <source>
        <strain evidence="6 7">3608</strain>
    </source>
</reference>
<sequence length="1756" mass="193927">MSTRDQSAVPQVAAMPFLSTMPLPYITPSFLRIRKPSIIESGQTEWHQQSGRKVAMVAGMDGQHYLEELPALIWRLYELPPSDIRHSTAFRVLQSVDDQHRTQVLSVIPASRQPSHRPLHLLHTLLADASRPWPPVAIIRCYSRLWKTLPEPVKARPHGDLASLLCSTSKLVKASYNELVDFIRQDSRPALRSSASNQFISYRGLRRFAKQFQLPLKETSEKPVVAIALPNGPLLAATCVAVMNHYIAAPINPATGCEQFRSDVTQAGARFIVTTRVDYEKLQLNDAWVGRAGITVLCVDWDGYDGITLSTRDGEVLGPGNQARLPNSADNISLILFTSGTSGTKKVVPLTLHSIISGVIFVMDSWGLNSSDICLNMMPLYHVGGLVRNILAPIFSGGSTVCCNAFEPSLFWDVVDNIQPTWYYASPSMHTVILAQLPERSASLERSRIRLVCNAAGGLLPSLARQLRDTFDCVVLPSYGMTECMPISTPPLDYDLSREGTSGISAGPELSIMSCTDSAVSAGTIGRICVRGEPIFPGYLLPDGTYDKRPFNPDGWFDTGDLGYMDDDGYLYITGRSKEVINRGGELISPFEVENAIMTAAMTDTVIRGRVSQALAFSASHSVLQEVVAVVLVTPPNQPRVDLKSLHSALQSSLQQVKWPVLITYMDDLPKRNNKVLRIRLAHRLGLPDIEDDTPYLRRHWEAVCPPADTDLAVPIQASPCRVIYGLVSEAMSQLIPPTLKYHCQKRGETYDIVIAPSKGDTSTTCVGLVDEIQRRLRETLHNYMLPGKIHNLPEPMPVDAAGNVDETAVGRTLDAFLGAALHKMCESTEGRVAKVFADILARHPTDIPYNVDFFSLGGDSLRAGRLLSALRSTFHVQLPISIVFNQGTVTAISAFVDKIGEPGPVDVSGEPVYGCAEANSSTNPFVMVWHLIPLLVLYPLRRAFQWTIFIVSLSHTQSWPTTHSVPGRLFNVLFSISLARLLMQCITPFLAIIAKWAIIGRYREGLFPMWGWYHSRWWMVQKIESICGMGLFDLSDSTRRLYARLMGARIGKNVKLTQAQLGEWDLLEIQDNAALTRCICRPFGAEGNTTMYLGRIVVGSNCSVGISSIIAPGTQLPPNTCIGANSSSWEMEDAEESNRDISPAGAPKPHWVLVAFLSWPLKLIAWILSLLPWAGGLVGMVLIQPPDHDTPLRDILDWFTASERVAYHYLALILRTFFSPFIIFAFTILVKTILDLLFGQLKPTSATGGGSLNVWRADLISMLMPISKLHELTSLFGQHYEATSVAFRLLGSKIGKRVYWPGTGPNVGDYHLLEIGNDVVFGSRAHLITSDATGAETINVRDRAMIADRVCLLPGVDIGEEATMGSGALTRRGKVYEAGGIYVGSKGGDAICLSSGPGPTREKCRRARFDSLDSDVTLTGDGVEPRREGTAGRIHHVGSDDTLAESRHSRHSRHDKIGDPFASSDSESEYSGSPPVSKTMSPFGRAFYLKLAPYRVLGQFSIFCYSTLAVVFTAFYWNVPNVSSIQVVDLIMYHFIRRERNFWVQTSILYALSSVVMAILTSIQAILALAIVIAAKWILLGRRQPGNFDWDKSSYCQRWQIFLCIERLRRHCYCGQGILGLLTGTSWIVMYFRALGASIGKDCSLFANGRPSLMFTEPDLITLGDRVVVDDASVVAHINTRGKFDLNKLEIGNRCVLRTGSRLLSGAKMKDESCLLEHTLIMGGDVVEEKWTMQGWPAEKFSSQRVRTVDMTEKQ</sequence>
<evidence type="ECO:0000256" key="3">
    <source>
        <dbReference type="SAM" id="MobiDB-lite"/>
    </source>
</evidence>
<evidence type="ECO:0000256" key="2">
    <source>
        <dbReference type="ARBA" id="ARBA00022553"/>
    </source>
</evidence>
<organism evidence="6 7">
    <name type="scientific">Hirsutella minnesotensis 3608</name>
    <dbReference type="NCBI Taxonomy" id="1043627"/>
    <lineage>
        <taxon>Eukaryota</taxon>
        <taxon>Fungi</taxon>
        <taxon>Dikarya</taxon>
        <taxon>Ascomycota</taxon>
        <taxon>Pezizomycotina</taxon>
        <taxon>Sordariomycetes</taxon>
        <taxon>Hypocreomycetidae</taxon>
        <taxon>Hypocreales</taxon>
        <taxon>Ophiocordycipitaceae</taxon>
        <taxon>Hirsutella</taxon>
    </lineage>
</organism>
<dbReference type="InterPro" id="IPR045851">
    <property type="entry name" value="AMP-bd_C_sf"/>
</dbReference>
<feature type="region of interest" description="Disordered" evidence="3">
    <location>
        <begin position="1417"/>
        <end position="1478"/>
    </location>
</feature>
<dbReference type="InterPro" id="IPR036736">
    <property type="entry name" value="ACP-like_sf"/>
</dbReference>
<keyword evidence="4" id="KW-0812">Transmembrane</keyword>
<dbReference type="GO" id="GO:0006631">
    <property type="term" value="P:fatty acid metabolic process"/>
    <property type="evidence" value="ECO:0007669"/>
    <property type="project" value="TreeGrafter"/>
</dbReference>
<dbReference type="InterPro" id="IPR020806">
    <property type="entry name" value="PKS_PP-bd"/>
</dbReference>
<dbReference type="InterPro" id="IPR011004">
    <property type="entry name" value="Trimer_LpxA-like_sf"/>
</dbReference>
<feature type="transmembrane region" description="Helical" evidence="4">
    <location>
        <begin position="1549"/>
        <end position="1576"/>
    </location>
</feature>
<keyword evidence="4" id="KW-1133">Transmembrane helix</keyword>
<keyword evidence="1" id="KW-0596">Phosphopantetheine</keyword>
<proteinExistence type="predicted"/>
<dbReference type="Gene3D" id="3.30.300.30">
    <property type="match status" value="1"/>
</dbReference>
<dbReference type="Proteomes" id="UP000054481">
    <property type="component" value="Unassembled WGS sequence"/>
</dbReference>
<keyword evidence="4" id="KW-0472">Membrane</keyword>
<dbReference type="SUPFAM" id="SSF51161">
    <property type="entry name" value="Trimeric LpxA-like enzymes"/>
    <property type="match status" value="3"/>
</dbReference>